<reference evidence="5 6" key="1">
    <citation type="journal article" date="2016" name="Gene">
        <title>PacBio SMRT assembly of a complex multi-replicon genome reveals chlorocatechol degradative operon in a region of genome plasticity.</title>
        <authorList>
            <person name="Ricker N."/>
            <person name="Shen S.Y."/>
            <person name="Goordial J."/>
            <person name="Jin S."/>
            <person name="Fulthorpe R.R."/>
        </authorList>
    </citation>
    <scope>NUCLEOTIDE SEQUENCE [LARGE SCALE GENOMIC DNA]</scope>
    <source>
        <strain evidence="5 6">OLGA172</strain>
    </source>
</reference>
<name>A0A160FL33_9BURK</name>
<evidence type="ECO:0000313" key="6">
    <source>
        <dbReference type="Proteomes" id="UP000076852"/>
    </source>
</evidence>
<accession>A0A160FL33</accession>
<dbReference type="STRING" id="1804984.AYM40_10800"/>
<dbReference type="Pfam" id="PF02661">
    <property type="entry name" value="Fic"/>
    <property type="match status" value="1"/>
</dbReference>
<dbReference type="PANTHER" id="PTHR13504:SF38">
    <property type="entry name" value="FIDO DOMAIN-CONTAINING PROTEIN"/>
    <property type="match status" value="1"/>
</dbReference>
<evidence type="ECO:0000256" key="3">
    <source>
        <dbReference type="PIRSR" id="PIRSR640198-3"/>
    </source>
</evidence>
<dbReference type="Proteomes" id="UP000076852">
    <property type="component" value="Chromosome 1"/>
</dbReference>
<dbReference type="OrthoDB" id="9813719at2"/>
<dbReference type="PROSITE" id="PS51459">
    <property type="entry name" value="FIDO"/>
    <property type="match status" value="1"/>
</dbReference>
<evidence type="ECO:0000259" key="4">
    <source>
        <dbReference type="PROSITE" id="PS51459"/>
    </source>
</evidence>
<proteinExistence type="predicted"/>
<dbReference type="AlphaFoldDB" id="A0A160FL33"/>
<feature type="binding site" evidence="2">
    <location>
        <begin position="403"/>
        <end position="410"/>
    </location>
    <ligand>
        <name>ATP</name>
        <dbReference type="ChEBI" id="CHEBI:30616"/>
    </ligand>
</feature>
<gene>
    <name evidence="5" type="ORF">AYM40_10800</name>
</gene>
<protein>
    <submittedName>
        <fullName evidence="5">Cell filamentation protein Fic</fullName>
    </submittedName>
</protein>
<feature type="domain" description="Fido" evidence="4">
    <location>
        <begin position="325"/>
        <end position="457"/>
    </location>
</feature>
<dbReference type="GO" id="GO:0005524">
    <property type="term" value="F:ATP binding"/>
    <property type="evidence" value="ECO:0007669"/>
    <property type="project" value="UniProtKB-KW"/>
</dbReference>
<evidence type="ECO:0000313" key="5">
    <source>
        <dbReference type="EMBL" id="ANB72798.1"/>
    </source>
</evidence>
<dbReference type="SUPFAM" id="SSF140931">
    <property type="entry name" value="Fic-like"/>
    <property type="match status" value="1"/>
</dbReference>
<dbReference type="InterPro" id="IPR040198">
    <property type="entry name" value="Fido_containing"/>
</dbReference>
<keyword evidence="2" id="KW-0547">Nucleotide-binding</keyword>
<organism evidence="5 6">
    <name type="scientific">Paraburkholderia phytofirmans OLGA172</name>
    <dbReference type="NCBI Taxonomy" id="1417228"/>
    <lineage>
        <taxon>Bacteria</taxon>
        <taxon>Pseudomonadati</taxon>
        <taxon>Pseudomonadota</taxon>
        <taxon>Betaproteobacteria</taxon>
        <taxon>Burkholderiales</taxon>
        <taxon>Burkholderiaceae</taxon>
        <taxon>Paraburkholderia</taxon>
    </lineage>
</organism>
<feature type="active site" evidence="1">
    <location>
        <position position="399"/>
    </location>
</feature>
<dbReference type="InterPro" id="IPR036597">
    <property type="entry name" value="Fido-like_dom_sf"/>
</dbReference>
<dbReference type="Gene3D" id="1.10.3290.10">
    <property type="entry name" value="Fido-like domain"/>
    <property type="match status" value="1"/>
</dbReference>
<keyword evidence="6" id="KW-1185">Reference proteome</keyword>
<feature type="site" description="Important for autoinhibition of adenylyltransferase activity" evidence="3">
    <location>
        <position position="274"/>
    </location>
</feature>
<dbReference type="PANTHER" id="PTHR13504">
    <property type="entry name" value="FIDO DOMAIN-CONTAINING PROTEIN DDB_G0283145"/>
    <property type="match status" value="1"/>
</dbReference>
<evidence type="ECO:0000256" key="1">
    <source>
        <dbReference type="PIRSR" id="PIRSR640198-1"/>
    </source>
</evidence>
<evidence type="ECO:0000256" key="2">
    <source>
        <dbReference type="PIRSR" id="PIRSR640198-2"/>
    </source>
</evidence>
<sequence>MPLSLAEKRLSDEILFATGDPTSDRSLQRSAKEGHLKRVAAGVYVQSGTDEEIAGRIQRNWQKLAAHAVPGAVVSHRSAFGGGITPSAEVVLSHPTRFNRRIRYPGLTLVLLKGPGPQPRDLRLGSLDLYWASQERALLENLGRASATARAARDDIEERLITCLNASKEAGLNQIRDRARELVEPLGAKTSYDTLNGLIGALLSTHSKGVLNKTKAGLAIAQGAPIDMERMSLFDSLATALRTAVLPDIADIADQGNGRIHFAFLESYFSNYVEGTRFSVEEAEGIVLRNQIVAQRPKDSHDILGVFNLAYRSETRAMVPPAGEDFVDVLQERHRIMLERRPEVDPGNLKLEANYAGTTQFVQPSHVRGTLAEGSRLALSIPEGMARAIYYLFLVAEVHPFADGNGRLSRLVMNAELSRGERCRIIIPTLFHPQFVDCLRALTQSGRPEPLITALSRMANWSAGFDYADVASLISSMRVAHAFEESPAEFRLLNADGSRAT</sequence>
<dbReference type="EMBL" id="CP014578">
    <property type="protein sequence ID" value="ANB72798.1"/>
    <property type="molecule type" value="Genomic_DNA"/>
</dbReference>
<dbReference type="InterPro" id="IPR003812">
    <property type="entry name" value="Fido"/>
</dbReference>
<keyword evidence="2" id="KW-0067">ATP-binding</keyword>
<dbReference type="KEGG" id="buz:AYM40_10800"/>